<feature type="region of interest" description="Disordered" evidence="1">
    <location>
        <begin position="196"/>
        <end position="246"/>
    </location>
</feature>
<dbReference type="KEGG" id="vde:111254427"/>
<dbReference type="GeneID" id="111254427"/>
<organism evidence="2 3">
    <name type="scientific">Varroa destructor</name>
    <name type="common">Honeybee mite</name>
    <dbReference type="NCBI Taxonomy" id="109461"/>
    <lineage>
        <taxon>Eukaryota</taxon>
        <taxon>Metazoa</taxon>
        <taxon>Ecdysozoa</taxon>
        <taxon>Arthropoda</taxon>
        <taxon>Chelicerata</taxon>
        <taxon>Arachnida</taxon>
        <taxon>Acari</taxon>
        <taxon>Parasitiformes</taxon>
        <taxon>Mesostigmata</taxon>
        <taxon>Gamasina</taxon>
        <taxon>Dermanyssoidea</taxon>
        <taxon>Varroidae</taxon>
        <taxon>Varroa</taxon>
    </lineage>
</organism>
<dbReference type="Proteomes" id="UP000594260">
    <property type="component" value="Unplaced"/>
</dbReference>
<dbReference type="EnsemblMetazoa" id="XM_022815264">
    <property type="protein sequence ID" value="XP_022670999"/>
    <property type="gene ID" value="LOC111254427"/>
</dbReference>
<accession>A0A7M7KSD3</accession>
<dbReference type="InParanoid" id="A0A7M7KSD3"/>
<evidence type="ECO:0000313" key="2">
    <source>
        <dbReference type="EnsemblMetazoa" id="XP_022670999"/>
    </source>
</evidence>
<feature type="compositionally biased region" description="Low complexity" evidence="1">
    <location>
        <begin position="216"/>
        <end position="237"/>
    </location>
</feature>
<proteinExistence type="predicted"/>
<feature type="compositionally biased region" description="Polar residues" evidence="1">
    <location>
        <begin position="196"/>
        <end position="211"/>
    </location>
</feature>
<evidence type="ECO:0000313" key="3">
    <source>
        <dbReference type="Proteomes" id="UP000594260"/>
    </source>
</evidence>
<name>A0A7M7KSD3_VARDE</name>
<dbReference type="RefSeq" id="XP_022670999.1">
    <property type="nucleotide sequence ID" value="XM_022815264.1"/>
</dbReference>
<evidence type="ECO:0000256" key="1">
    <source>
        <dbReference type="SAM" id="MobiDB-lite"/>
    </source>
</evidence>
<protein>
    <submittedName>
        <fullName evidence="2">Uncharacterized protein</fullName>
    </submittedName>
</protein>
<reference evidence="2" key="1">
    <citation type="submission" date="2021-01" db="UniProtKB">
        <authorList>
            <consortium name="EnsemblMetazoa"/>
        </authorList>
    </citation>
    <scope>IDENTIFICATION</scope>
</reference>
<sequence length="293" mass="32439">MARWSNHTEMYPNNRKRECHRSTAVELKLVMALEQGLVLLRRLLDSLSSAGLVEFELVPPSSVSSVDIGVVESALHTFAQGIVQFVNEKPLHLGQVQIKAASREVLEGRIQAFVHRKELEREAMLSYIEEGQCSRTVPFRYRRISVEQVNNEVGPQDLDKPFPVNVGREESSLLEDRLSTVEKHLGLSKLNQQTSSAGVSAVTRSNRNGASTVAPGISTGSGSTSGGSSFRRTSSESILEKPGKCPTCMRTTREEVNGNLKSLELLHRMKAIEDRLLYLESVSPEYGTMIQTT</sequence>
<dbReference type="AlphaFoldDB" id="A0A7M7KSD3"/>
<keyword evidence="3" id="KW-1185">Reference proteome</keyword>
<dbReference type="OrthoDB" id="5531344at2759"/>